<dbReference type="SUPFAM" id="SSF53756">
    <property type="entry name" value="UDP-Glycosyltransferase/glycogen phosphorylase"/>
    <property type="match status" value="1"/>
</dbReference>
<accession>A0A552WUP1</accession>
<dbReference type="Pfam" id="PF21269">
    <property type="entry name" value="TreT_GT1"/>
    <property type="match status" value="1"/>
</dbReference>
<feature type="domain" description="Trehalose synthase N-terminal" evidence="4">
    <location>
        <begin position="62"/>
        <end position="210"/>
    </location>
</feature>
<dbReference type="GO" id="GO:0016757">
    <property type="term" value="F:glycosyltransferase activity"/>
    <property type="evidence" value="ECO:0007669"/>
    <property type="project" value="UniProtKB-KW"/>
</dbReference>
<dbReference type="EMBL" id="VJXR01000009">
    <property type="protein sequence ID" value="TRW46512.1"/>
    <property type="molecule type" value="Genomic_DNA"/>
</dbReference>
<evidence type="ECO:0000259" key="4">
    <source>
        <dbReference type="Pfam" id="PF21269"/>
    </source>
</evidence>
<evidence type="ECO:0000313" key="5">
    <source>
        <dbReference type="EMBL" id="TRW46512.1"/>
    </source>
</evidence>
<organism evidence="5 6">
    <name type="scientific">Georgenia yuyongxinii</name>
    <dbReference type="NCBI Taxonomy" id="2589797"/>
    <lineage>
        <taxon>Bacteria</taxon>
        <taxon>Bacillati</taxon>
        <taxon>Actinomycetota</taxon>
        <taxon>Actinomycetes</taxon>
        <taxon>Micrococcales</taxon>
        <taxon>Bogoriellaceae</taxon>
        <taxon>Georgenia</taxon>
    </lineage>
</organism>
<protein>
    <submittedName>
        <fullName evidence="5">Glycosyltransferase</fullName>
    </submittedName>
</protein>
<evidence type="ECO:0000256" key="1">
    <source>
        <dbReference type="ARBA" id="ARBA00009481"/>
    </source>
</evidence>
<dbReference type="PANTHER" id="PTHR47779">
    <property type="entry name" value="SYNTHASE (CCG-9), PUTATIVE (AFU_ORTHOLOGUE AFUA_3G12100)-RELATED"/>
    <property type="match status" value="1"/>
</dbReference>
<sequence length="485" mass="52075">MSRAPLAPKPVQEFDRGMWTVDVDPSPLAALAAQLDDVAERRFTAGAERARTLLAGRRVWNVSATATGGVGELLRTLLPYVRDAGIDARWLVVDGDEQFFRIATRLHHVLHAHPVDGGPLGAEEMAHYDRVLARNLDEVRENITAGDVVLLHDPATVGLAPELRRRGAVVVWRCHIGTDAPDGVTDLAWAFLEPSIAQADRVVLSRATYRPGFLDAAVVRVISPSVDPLSAKNRMLEPAEVEQLLQDAGLLAGDAPAGAPGDDGGPPVSADVPTGATMRAGGPVPVNARMLLQVSRWDRLKDMSGLLIAFDEGFDDLPEDVHLLLAGEEVAPHDSAAAAILADCLQMWEGLEPAVRSRTHVACLPLVDRERNALLVNALQRRAAVIVQKSLAEGFGLTVAEALWKGRPVVATAVGGIQDQIADGTNGLLVKDPTDLHGLVAAVARLLAEPAFAEQLGLAAHDRVRRDFLSDRHLLQYVDLLDELL</sequence>
<name>A0A552WUP1_9MICO</name>
<gene>
    <name evidence="5" type="ORF">FJ693_05195</name>
</gene>
<proteinExistence type="inferred from homology"/>
<dbReference type="PANTHER" id="PTHR47779:SF1">
    <property type="entry name" value="SYNTHASE (CCG-9), PUTATIVE (AFU_ORTHOLOGUE AFUA_3G12100)-RELATED"/>
    <property type="match status" value="1"/>
</dbReference>
<dbReference type="Pfam" id="PF13692">
    <property type="entry name" value="Glyco_trans_1_4"/>
    <property type="match status" value="1"/>
</dbReference>
<dbReference type="InterPro" id="IPR052078">
    <property type="entry name" value="Trehalose_Metab_GTase"/>
</dbReference>
<evidence type="ECO:0000256" key="2">
    <source>
        <dbReference type="ARBA" id="ARBA00022676"/>
    </source>
</evidence>
<keyword evidence="3 5" id="KW-0808">Transferase</keyword>
<dbReference type="Proteomes" id="UP000318693">
    <property type="component" value="Unassembled WGS sequence"/>
</dbReference>
<dbReference type="Gene3D" id="3.40.50.2000">
    <property type="entry name" value="Glycogen Phosphorylase B"/>
    <property type="match status" value="2"/>
</dbReference>
<reference evidence="5 6" key="1">
    <citation type="submission" date="2019-07" db="EMBL/GenBank/DDBJ databases">
        <title>Georgenia wutianyii sp. nov. and Georgenia *** sp. nov. isolated from plateau pika (Ochotona curzoniae) in the Qinghai-Tibet plateau of China.</title>
        <authorList>
            <person name="Tian Z."/>
        </authorList>
    </citation>
    <scope>NUCLEOTIDE SEQUENCE [LARGE SCALE GENOMIC DNA]</scope>
    <source>
        <strain evidence="5 6">Z446</strain>
    </source>
</reference>
<dbReference type="AlphaFoldDB" id="A0A552WUP1"/>
<comment type="caution">
    <text evidence="5">The sequence shown here is derived from an EMBL/GenBank/DDBJ whole genome shotgun (WGS) entry which is preliminary data.</text>
</comment>
<keyword evidence="2" id="KW-0328">Glycosyltransferase</keyword>
<dbReference type="InterPro" id="IPR049438">
    <property type="entry name" value="TreT_GT1"/>
</dbReference>
<evidence type="ECO:0000256" key="3">
    <source>
        <dbReference type="ARBA" id="ARBA00022679"/>
    </source>
</evidence>
<keyword evidence="6" id="KW-1185">Reference proteome</keyword>
<evidence type="ECO:0000313" key="6">
    <source>
        <dbReference type="Proteomes" id="UP000318693"/>
    </source>
</evidence>
<dbReference type="GO" id="GO:0006006">
    <property type="term" value="P:glucose metabolic process"/>
    <property type="evidence" value="ECO:0007669"/>
    <property type="project" value="UniProtKB-KW"/>
</dbReference>
<dbReference type="RefSeq" id="WP_143417466.1">
    <property type="nucleotide sequence ID" value="NZ_VJXR01000009.1"/>
</dbReference>
<comment type="similarity">
    <text evidence="1">Belongs to the glycosyltransferase group 1 family. Glycosyltransferase 4 subfamily.</text>
</comment>